<comment type="caution">
    <text evidence="2">The sequence shown here is derived from an EMBL/GenBank/DDBJ whole genome shotgun (WGS) entry which is preliminary data.</text>
</comment>
<dbReference type="AlphaFoldDB" id="A0A8K0JRN8"/>
<evidence type="ECO:0000313" key="2">
    <source>
        <dbReference type="EMBL" id="KAG7549005.1"/>
    </source>
</evidence>
<gene>
    <name evidence="2" type="ORF">FFLO_03118</name>
</gene>
<sequence>MASSAERRRDSRLDALFGGGPEGKPDLEQIRQARIADRQEQLRWMVDQALERFESRRTDVSHDGIIGELNRRRERCHLPAIENTLLADALQKSHPLAELFCQLLNDPLGLDPSGHPALELATVELDDVGKSGGAAKGEQGDTETYEIEQDEGGFSLEVYLRIVRLTRERSLELLEQWKDRYPVDWWHIETKRQAWETADEMVSWIYAGATIATTAQGRLQHDETQTQGRRARFSSMLRPDESFTVYRIPALAVADLGNTPGTTCQDVWDIHPAVLVEMDLIAAMSRELSLNSAFGGPSFVRWRDSTEVRDMVAIVDSLLSDTSPSDQDPVVLAPDPALREELDGHYRMMREVAAEEHMKPISSRALEKAIDAASLTTRRVGGDGTSLFLNVAKDIPIRDAFSNASWYGPVAGAASRYYRYAGPDHGPFVDFWAVCICHILFRLFLGFFWKTLSILRPRVIICQSDKVCQILRSNKASVENVRELSGNSGSTEDDWTDQADGDFIRCWLGKITLVQLADGQWSLLLHRFHCGLMSYRPDLTWHLHELNVLVALKGRILFELAADQATWSKSAASIVQKQSEELFETIGLKSLWEEKLQVYLELQTGIFSLSRCRKSDEDFDQLLEEALIRGARMAQIRQRTLDAAVTAAGEPSSDERLEQIHDLAQSSHAPCPDGMSVGDSDWKFWLESRKMGCVLAESARRLCLQQDTDELKQAAARARKALANAQDKRRLYPGYTSYHKPEDVLMWLANVNTATAARSSVVTGYRLVTCRICHKVGIIKGQMAMHFCMKDGQLLQGEKITYREPHLEIVRLLIPAQLLVHPVFGTRLQSWAAERGDTISLERSRCCYENDIPSVLYMTLKEQENLPEFAEFYRLQQIVAVTVEYQVTNGQKTLEQILWRPHHDDHIISRHYLTMAKINKLERRRRGGGSVSPDRQDDLPLDYTPPAFDPFTWNSVEDLESLDT</sequence>
<protein>
    <submittedName>
        <fullName evidence="2">Uncharacterized protein</fullName>
    </submittedName>
</protein>
<keyword evidence="3" id="KW-1185">Reference proteome</keyword>
<dbReference type="EMBL" id="JABELV010000055">
    <property type="protein sequence ID" value="KAG7549005.1"/>
    <property type="molecule type" value="Genomic_DNA"/>
</dbReference>
<name>A0A8K0JRN8_9TREE</name>
<dbReference type="Proteomes" id="UP000812966">
    <property type="component" value="Unassembled WGS sequence"/>
</dbReference>
<accession>A0A8K0JRN8</accession>
<evidence type="ECO:0000313" key="3">
    <source>
        <dbReference type="Proteomes" id="UP000812966"/>
    </source>
</evidence>
<feature type="compositionally biased region" description="Basic and acidic residues" evidence="1">
    <location>
        <begin position="1"/>
        <end position="13"/>
    </location>
</feature>
<organism evidence="2 3">
    <name type="scientific">Filobasidium floriforme</name>
    <dbReference type="NCBI Taxonomy" id="5210"/>
    <lineage>
        <taxon>Eukaryota</taxon>
        <taxon>Fungi</taxon>
        <taxon>Dikarya</taxon>
        <taxon>Basidiomycota</taxon>
        <taxon>Agaricomycotina</taxon>
        <taxon>Tremellomycetes</taxon>
        <taxon>Filobasidiales</taxon>
        <taxon>Filobasidiaceae</taxon>
        <taxon>Filobasidium</taxon>
    </lineage>
</organism>
<evidence type="ECO:0000256" key="1">
    <source>
        <dbReference type="SAM" id="MobiDB-lite"/>
    </source>
</evidence>
<proteinExistence type="predicted"/>
<feature type="region of interest" description="Disordered" evidence="1">
    <location>
        <begin position="1"/>
        <end position="26"/>
    </location>
</feature>
<feature type="region of interest" description="Disordered" evidence="1">
    <location>
        <begin position="924"/>
        <end position="952"/>
    </location>
</feature>
<reference evidence="2" key="1">
    <citation type="submission" date="2020-04" db="EMBL/GenBank/DDBJ databases">
        <title>Analysis of mating type loci in Filobasidium floriforme.</title>
        <authorList>
            <person name="Nowrousian M."/>
        </authorList>
    </citation>
    <scope>NUCLEOTIDE SEQUENCE</scope>
    <source>
        <strain evidence="2">CBS 6242</strain>
    </source>
</reference>
<dbReference type="OrthoDB" id="10692037at2759"/>